<dbReference type="EMBL" id="LAZR01044879">
    <property type="protein sequence ID" value="KKL03561.1"/>
    <property type="molecule type" value="Genomic_DNA"/>
</dbReference>
<evidence type="ECO:0000313" key="1">
    <source>
        <dbReference type="EMBL" id="KKL03561.1"/>
    </source>
</evidence>
<comment type="caution">
    <text evidence="1">The sequence shown here is derived from an EMBL/GenBank/DDBJ whole genome shotgun (WGS) entry which is preliminary data.</text>
</comment>
<reference evidence="1" key="1">
    <citation type="journal article" date="2015" name="Nature">
        <title>Complex archaea that bridge the gap between prokaryotes and eukaryotes.</title>
        <authorList>
            <person name="Spang A."/>
            <person name="Saw J.H."/>
            <person name="Jorgensen S.L."/>
            <person name="Zaremba-Niedzwiedzka K."/>
            <person name="Martijn J."/>
            <person name="Lind A.E."/>
            <person name="van Eijk R."/>
            <person name="Schleper C."/>
            <person name="Guy L."/>
            <person name="Ettema T.J."/>
        </authorList>
    </citation>
    <scope>NUCLEOTIDE SEQUENCE</scope>
</reference>
<protein>
    <submittedName>
        <fullName evidence="1">Uncharacterized protein</fullName>
    </submittedName>
</protein>
<dbReference type="AlphaFoldDB" id="A0A0F9CCZ8"/>
<gene>
    <name evidence="1" type="ORF">LCGC14_2624930</name>
</gene>
<name>A0A0F9CCZ8_9ZZZZ</name>
<sequence length="94" mass="10144">MSNTRPRPGLYQKFNVDRIVGDDKPGEEFFVLSPTHDPIARSALKVYAAECRAVGLTDLANDLDAALERASNGEPFYPPDCCGRPSDPEAGCCG</sequence>
<accession>A0A0F9CCZ8</accession>
<organism evidence="1">
    <name type="scientific">marine sediment metagenome</name>
    <dbReference type="NCBI Taxonomy" id="412755"/>
    <lineage>
        <taxon>unclassified sequences</taxon>
        <taxon>metagenomes</taxon>
        <taxon>ecological metagenomes</taxon>
    </lineage>
</organism>
<proteinExistence type="predicted"/>